<evidence type="ECO:0000313" key="2">
    <source>
        <dbReference type="EMBL" id="MFD2523346.1"/>
    </source>
</evidence>
<evidence type="ECO:0000256" key="1">
    <source>
        <dbReference type="SAM" id="MobiDB-lite"/>
    </source>
</evidence>
<dbReference type="RefSeq" id="WP_340233024.1">
    <property type="nucleotide sequence ID" value="NZ_JBBEWC010000001.1"/>
</dbReference>
<sequence>MINEKDLNQPIEIQLSNNRWIKNFYDGAGRLYKTTYSTGEYWEYLDGMVFKNGAFYQLASPEGRAVYQSGAWSYEYFHTDHLGNTRIAYKANGTALAKTSETSFDPWGIVLRDAGLVNTFQNRFEYQNKEKESTFNLRRIDFGARSYNGSIGRFDRVDPLADVSRRWSSYTFCYDNPIGFIDTNGMLASPLDDIYLNRSGQEIYRVKNDQPDRTFIVKTTDKQSDLYSPEQIKDGSAPAVSGISKSDAKATEASIKSGDVNNPLVQANTVQIENKAVMQQMQGVVSADNGKGGTSNANNREYGGAVNNGTITVESPGDVANPKFDSHAHLNITTTAITRAQYHSHPSGQIEEGPKQGNGTIVMSGQINTFSFTQPLSNIDIDNIGNRTGYVFGMSSNQVYIYNKTGVVASFPAKTLKK</sequence>
<name>A0ABW5JB95_9BACT</name>
<proteinExistence type="predicted"/>
<evidence type="ECO:0000313" key="3">
    <source>
        <dbReference type="Proteomes" id="UP001597510"/>
    </source>
</evidence>
<accession>A0ABW5JB95</accession>
<dbReference type="Gene3D" id="2.180.10.10">
    <property type="entry name" value="RHS repeat-associated core"/>
    <property type="match status" value="1"/>
</dbReference>
<feature type="region of interest" description="Disordered" evidence="1">
    <location>
        <begin position="226"/>
        <end position="245"/>
    </location>
</feature>
<reference evidence="3" key="1">
    <citation type="journal article" date="2019" name="Int. J. Syst. Evol. Microbiol.">
        <title>The Global Catalogue of Microorganisms (GCM) 10K type strain sequencing project: providing services to taxonomists for standard genome sequencing and annotation.</title>
        <authorList>
            <consortium name="The Broad Institute Genomics Platform"/>
            <consortium name="The Broad Institute Genome Sequencing Center for Infectious Disease"/>
            <person name="Wu L."/>
            <person name="Ma J."/>
        </authorList>
    </citation>
    <scope>NUCLEOTIDE SEQUENCE [LARGE SCALE GENOMIC DNA]</scope>
    <source>
        <strain evidence="3">KCTC 52344</strain>
    </source>
</reference>
<dbReference type="NCBIfam" id="TIGR03696">
    <property type="entry name" value="Rhs_assc_core"/>
    <property type="match status" value="1"/>
</dbReference>
<organism evidence="2 3">
    <name type="scientific">Emticicia soli</name>
    <dbReference type="NCBI Taxonomy" id="2027878"/>
    <lineage>
        <taxon>Bacteria</taxon>
        <taxon>Pseudomonadati</taxon>
        <taxon>Bacteroidota</taxon>
        <taxon>Cytophagia</taxon>
        <taxon>Cytophagales</taxon>
        <taxon>Leadbetterellaceae</taxon>
        <taxon>Emticicia</taxon>
    </lineage>
</organism>
<keyword evidence="3" id="KW-1185">Reference proteome</keyword>
<gene>
    <name evidence="2" type="ORF">ACFSR2_20785</name>
</gene>
<comment type="caution">
    <text evidence="2">The sequence shown here is derived from an EMBL/GenBank/DDBJ whole genome shotgun (WGS) entry which is preliminary data.</text>
</comment>
<dbReference type="EMBL" id="JBHULC010000038">
    <property type="protein sequence ID" value="MFD2523346.1"/>
    <property type="molecule type" value="Genomic_DNA"/>
</dbReference>
<protein>
    <submittedName>
        <fullName evidence="2">RHS repeat domain-containing protein</fullName>
    </submittedName>
</protein>
<dbReference type="Proteomes" id="UP001597510">
    <property type="component" value="Unassembled WGS sequence"/>
</dbReference>
<dbReference type="InterPro" id="IPR022385">
    <property type="entry name" value="Rhs_assc_core"/>
</dbReference>